<reference evidence="1 2" key="1">
    <citation type="submission" date="2018-10" db="EMBL/GenBank/DDBJ databases">
        <title>Lactobacillus sp. R7 and Lactobacillus sp. R19 isolated from fermented mustard green product of Taiwan.</title>
        <authorList>
            <person name="Lin S.-T."/>
        </authorList>
    </citation>
    <scope>NUCLEOTIDE SEQUENCE [LARGE SCALE GENOMIC DNA]</scope>
    <source>
        <strain evidence="1 2">BCRC 81129</strain>
    </source>
</reference>
<proteinExistence type="predicted"/>
<gene>
    <name evidence="1" type="ORF">EGT51_06425</name>
</gene>
<name>A0A4Z0J9M6_9LACO</name>
<protein>
    <submittedName>
        <fullName evidence="1">Uncharacterized protein</fullName>
    </submittedName>
</protein>
<sequence>MTQYFLVNQQDYFAAGFMIHNGSVSVDTVAGLDVAAAVNSDSPASAKTALYQQVAVHPAAGSERTQLTAAEQAQLTQKLAAQFTVTGTDDLEGC</sequence>
<evidence type="ECO:0000313" key="2">
    <source>
        <dbReference type="Proteomes" id="UP000297348"/>
    </source>
</evidence>
<dbReference type="Proteomes" id="UP000297348">
    <property type="component" value="Unassembled WGS sequence"/>
</dbReference>
<organism evidence="1 2">
    <name type="scientific">Levilactobacillus suantsaiihabitans</name>
    <dbReference type="NCBI Taxonomy" id="2487722"/>
    <lineage>
        <taxon>Bacteria</taxon>
        <taxon>Bacillati</taxon>
        <taxon>Bacillota</taxon>
        <taxon>Bacilli</taxon>
        <taxon>Lactobacillales</taxon>
        <taxon>Lactobacillaceae</taxon>
        <taxon>Levilactobacillus</taxon>
    </lineage>
</organism>
<evidence type="ECO:0000313" key="1">
    <source>
        <dbReference type="EMBL" id="TGD19029.1"/>
    </source>
</evidence>
<dbReference type="RefSeq" id="WP_135367918.1">
    <property type="nucleotide sequence ID" value="NZ_RKLX01000008.1"/>
</dbReference>
<comment type="caution">
    <text evidence="1">The sequence shown here is derived from an EMBL/GenBank/DDBJ whole genome shotgun (WGS) entry which is preliminary data.</text>
</comment>
<dbReference type="OrthoDB" id="2326565at2"/>
<dbReference type="AlphaFoldDB" id="A0A4Z0J9M6"/>
<accession>A0A4Z0J9M6</accession>
<dbReference type="EMBL" id="RKLX01000008">
    <property type="protein sequence ID" value="TGD19029.1"/>
    <property type="molecule type" value="Genomic_DNA"/>
</dbReference>
<keyword evidence="2" id="KW-1185">Reference proteome</keyword>